<dbReference type="PROSITE" id="PS50157">
    <property type="entry name" value="ZINC_FINGER_C2H2_2"/>
    <property type="match status" value="1"/>
</dbReference>
<keyword evidence="1" id="KW-0479">Metal-binding</keyword>
<evidence type="ECO:0000313" key="4">
    <source>
        <dbReference type="EMBL" id="CDW29212.1"/>
    </source>
</evidence>
<dbReference type="EMBL" id="HACA01011851">
    <property type="protein sequence ID" value="CDW29212.1"/>
    <property type="molecule type" value="Transcribed_RNA"/>
</dbReference>
<dbReference type="InterPro" id="IPR036236">
    <property type="entry name" value="Znf_C2H2_sf"/>
</dbReference>
<proteinExistence type="predicted"/>
<dbReference type="PROSITE" id="PS00028">
    <property type="entry name" value="ZINC_FINGER_C2H2_1"/>
    <property type="match status" value="1"/>
</dbReference>
<evidence type="ECO:0000256" key="1">
    <source>
        <dbReference type="PROSITE-ProRule" id="PRU00042"/>
    </source>
</evidence>
<keyword evidence="1" id="KW-0862">Zinc</keyword>
<organism evidence="4">
    <name type="scientific">Lepeophtheirus salmonis</name>
    <name type="common">Salmon louse</name>
    <name type="synonym">Caligus salmonis</name>
    <dbReference type="NCBI Taxonomy" id="72036"/>
    <lineage>
        <taxon>Eukaryota</taxon>
        <taxon>Metazoa</taxon>
        <taxon>Ecdysozoa</taxon>
        <taxon>Arthropoda</taxon>
        <taxon>Crustacea</taxon>
        <taxon>Multicrustacea</taxon>
        <taxon>Hexanauplia</taxon>
        <taxon>Copepoda</taxon>
        <taxon>Siphonostomatoida</taxon>
        <taxon>Caligidae</taxon>
        <taxon>Lepeophtheirus</taxon>
    </lineage>
</organism>
<dbReference type="GO" id="GO:0008270">
    <property type="term" value="F:zinc ion binding"/>
    <property type="evidence" value="ECO:0007669"/>
    <property type="project" value="UniProtKB-KW"/>
</dbReference>
<evidence type="ECO:0000256" key="2">
    <source>
        <dbReference type="SAM" id="MobiDB-lite"/>
    </source>
</evidence>
<dbReference type="Gene3D" id="3.30.160.60">
    <property type="entry name" value="Classic Zinc Finger"/>
    <property type="match status" value="1"/>
</dbReference>
<dbReference type="OrthoDB" id="6077919at2759"/>
<feature type="compositionally biased region" description="Polar residues" evidence="2">
    <location>
        <begin position="1"/>
        <end position="15"/>
    </location>
</feature>
<dbReference type="SMART" id="SM00355">
    <property type="entry name" value="ZnF_C2H2"/>
    <property type="match status" value="1"/>
</dbReference>
<evidence type="ECO:0000259" key="3">
    <source>
        <dbReference type="PROSITE" id="PS50157"/>
    </source>
</evidence>
<feature type="region of interest" description="Disordered" evidence="2">
    <location>
        <begin position="1"/>
        <end position="59"/>
    </location>
</feature>
<keyword evidence="1" id="KW-0863">Zinc-finger</keyword>
<dbReference type="SUPFAM" id="SSF57667">
    <property type="entry name" value="beta-beta-alpha zinc fingers"/>
    <property type="match status" value="1"/>
</dbReference>
<feature type="compositionally biased region" description="Basic residues" evidence="2">
    <location>
        <begin position="16"/>
        <end position="26"/>
    </location>
</feature>
<dbReference type="InterPro" id="IPR013087">
    <property type="entry name" value="Znf_C2H2_type"/>
</dbReference>
<reference evidence="4" key="1">
    <citation type="submission" date="2014-05" db="EMBL/GenBank/DDBJ databases">
        <authorList>
            <person name="Chronopoulou M."/>
        </authorList>
    </citation>
    <scope>NUCLEOTIDE SEQUENCE</scope>
    <source>
        <tissue evidence="4">Whole organism</tissue>
    </source>
</reference>
<accession>A0A0K2TU58</accession>
<sequence>MENNQNMTELGLKSRNQVKNKNRKTRNPSSDGQRRSSRLTNNRDVHTSSRQSANLKRHIEGVDKKIKDFQFTYSTSSLTKPKHLKTHIKGIHEEIKKFQCSNCSSSFTNHGHLKRHIEGVHEKIKNTHVVTALVLLHNLET</sequence>
<name>A0A0K2TU58_LEPSM</name>
<dbReference type="AlphaFoldDB" id="A0A0K2TU58"/>
<protein>
    <recommendedName>
        <fullName evidence="3">C2H2-type domain-containing protein</fullName>
    </recommendedName>
</protein>
<feature type="domain" description="C2H2-type" evidence="3">
    <location>
        <begin position="98"/>
        <end position="126"/>
    </location>
</feature>